<dbReference type="InterPro" id="IPR025622">
    <property type="entry name" value="YqzE"/>
</dbReference>
<reference evidence="2" key="1">
    <citation type="journal article" date="2019" name="Int. J. Syst. Evol. Microbiol.">
        <title>The Global Catalogue of Microorganisms (GCM) 10K type strain sequencing project: providing services to taxonomists for standard genome sequencing and annotation.</title>
        <authorList>
            <consortium name="The Broad Institute Genomics Platform"/>
            <consortium name="The Broad Institute Genome Sequencing Center for Infectious Disease"/>
            <person name="Wu L."/>
            <person name="Ma J."/>
        </authorList>
    </citation>
    <scope>NUCLEOTIDE SEQUENCE [LARGE SCALE GENOMIC DNA]</scope>
    <source>
        <strain evidence="2">PCU 280</strain>
    </source>
</reference>
<comment type="caution">
    <text evidence="1">The sequence shown here is derived from an EMBL/GenBank/DDBJ whole genome shotgun (WGS) entry which is preliminary data.</text>
</comment>
<keyword evidence="2" id="KW-1185">Reference proteome</keyword>
<dbReference type="Pfam" id="PF14038">
    <property type="entry name" value="YqzE"/>
    <property type="match status" value="1"/>
</dbReference>
<accession>A0ABW1V1Z1</accession>
<evidence type="ECO:0000313" key="2">
    <source>
        <dbReference type="Proteomes" id="UP001596233"/>
    </source>
</evidence>
<gene>
    <name evidence="1" type="ORF">ACFP56_02210</name>
</gene>
<sequence length="83" mass="9653">MGKISGQEYVQYLTEQLVEYMETPANQKNEAKKIAKAHKEPWLVRWFGVGGASLLLWLNKRRTKVNPLPDHKRNLATLKPHKE</sequence>
<name>A0ABW1V1Z1_9BACL</name>
<protein>
    <submittedName>
        <fullName evidence="1">YqzE family protein</fullName>
    </submittedName>
</protein>
<evidence type="ECO:0000313" key="1">
    <source>
        <dbReference type="EMBL" id="MFC6331419.1"/>
    </source>
</evidence>
<dbReference type="RefSeq" id="WP_379230648.1">
    <property type="nucleotide sequence ID" value="NZ_JBHSTE010000001.1"/>
</dbReference>
<organism evidence="1 2">
    <name type="scientific">Paenibacillus septentrionalis</name>
    <dbReference type="NCBI Taxonomy" id="429342"/>
    <lineage>
        <taxon>Bacteria</taxon>
        <taxon>Bacillati</taxon>
        <taxon>Bacillota</taxon>
        <taxon>Bacilli</taxon>
        <taxon>Bacillales</taxon>
        <taxon>Paenibacillaceae</taxon>
        <taxon>Paenibacillus</taxon>
    </lineage>
</organism>
<proteinExistence type="predicted"/>
<dbReference type="EMBL" id="JBHSTE010000001">
    <property type="protein sequence ID" value="MFC6331419.1"/>
    <property type="molecule type" value="Genomic_DNA"/>
</dbReference>
<dbReference type="Proteomes" id="UP001596233">
    <property type="component" value="Unassembled WGS sequence"/>
</dbReference>